<proteinExistence type="predicted"/>
<evidence type="ECO:0000256" key="1">
    <source>
        <dbReference type="SAM" id="MobiDB-lite"/>
    </source>
</evidence>
<sequence>MTGRGGGTMSKEEKDKIAQEYFGKPYDELDTNQQKSVGGHFGGGKIHEMSEQKKQEGGSE</sequence>
<feature type="compositionally biased region" description="Basic and acidic residues" evidence="1">
    <location>
        <begin position="45"/>
        <end position="60"/>
    </location>
</feature>
<name>A0A2K3DND1_CHLRE</name>
<accession>A0A2K3DND1</accession>
<gene>
    <name evidence="2" type="ORF">CHLRE_06g271500v5</name>
</gene>
<dbReference type="Gramene" id="PNW82045">
    <property type="protein sequence ID" value="PNW82045"/>
    <property type="gene ID" value="CHLRE_06g271500v5"/>
</dbReference>
<dbReference type="KEGG" id="cre:CHLRE_06g271500v5"/>
<dbReference type="AlphaFoldDB" id="A0A2K3DND1"/>
<dbReference type="GeneID" id="66053653"/>
<organism evidence="2 3">
    <name type="scientific">Chlamydomonas reinhardtii</name>
    <name type="common">Chlamydomonas smithii</name>
    <dbReference type="NCBI Taxonomy" id="3055"/>
    <lineage>
        <taxon>Eukaryota</taxon>
        <taxon>Viridiplantae</taxon>
        <taxon>Chlorophyta</taxon>
        <taxon>core chlorophytes</taxon>
        <taxon>Chlorophyceae</taxon>
        <taxon>CS clade</taxon>
        <taxon>Chlamydomonadales</taxon>
        <taxon>Chlamydomonadaceae</taxon>
        <taxon>Chlamydomonas</taxon>
    </lineage>
</organism>
<evidence type="ECO:0000313" key="3">
    <source>
        <dbReference type="Proteomes" id="UP000006906"/>
    </source>
</evidence>
<dbReference type="Proteomes" id="UP000006906">
    <property type="component" value="Chromosome 6"/>
</dbReference>
<keyword evidence="3" id="KW-1185">Reference proteome</keyword>
<dbReference type="RefSeq" id="XP_042923655.1">
    <property type="nucleotide sequence ID" value="XM_043062949.1"/>
</dbReference>
<dbReference type="EMBL" id="CM008967">
    <property type="protein sequence ID" value="PNW82045.1"/>
    <property type="molecule type" value="Genomic_DNA"/>
</dbReference>
<feature type="region of interest" description="Disordered" evidence="1">
    <location>
        <begin position="1"/>
        <end position="60"/>
    </location>
</feature>
<dbReference type="InParanoid" id="A0A2K3DND1"/>
<evidence type="ECO:0000313" key="2">
    <source>
        <dbReference type="EMBL" id="PNW82045.1"/>
    </source>
</evidence>
<protein>
    <submittedName>
        <fullName evidence="2">Uncharacterized protein</fullName>
    </submittedName>
</protein>
<dbReference type="OrthoDB" id="531556at2759"/>
<reference evidence="2 3" key="1">
    <citation type="journal article" date="2007" name="Science">
        <title>The Chlamydomonas genome reveals the evolution of key animal and plant functions.</title>
        <authorList>
            <person name="Merchant S.S."/>
            <person name="Prochnik S.E."/>
            <person name="Vallon O."/>
            <person name="Harris E.H."/>
            <person name="Karpowicz S.J."/>
            <person name="Witman G.B."/>
            <person name="Terry A."/>
            <person name="Salamov A."/>
            <person name="Fritz-Laylin L.K."/>
            <person name="Marechal-Drouard L."/>
            <person name="Marshall W.F."/>
            <person name="Qu L.H."/>
            <person name="Nelson D.R."/>
            <person name="Sanderfoot A.A."/>
            <person name="Spalding M.H."/>
            <person name="Kapitonov V.V."/>
            <person name="Ren Q."/>
            <person name="Ferris P."/>
            <person name="Lindquist E."/>
            <person name="Shapiro H."/>
            <person name="Lucas S.M."/>
            <person name="Grimwood J."/>
            <person name="Schmutz J."/>
            <person name="Cardol P."/>
            <person name="Cerutti H."/>
            <person name="Chanfreau G."/>
            <person name="Chen C.L."/>
            <person name="Cognat V."/>
            <person name="Croft M.T."/>
            <person name="Dent R."/>
            <person name="Dutcher S."/>
            <person name="Fernandez E."/>
            <person name="Fukuzawa H."/>
            <person name="Gonzalez-Ballester D."/>
            <person name="Gonzalez-Halphen D."/>
            <person name="Hallmann A."/>
            <person name="Hanikenne M."/>
            <person name="Hippler M."/>
            <person name="Inwood W."/>
            <person name="Jabbari K."/>
            <person name="Kalanon M."/>
            <person name="Kuras R."/>
            <person name="Lefebvre P.A."/>
            <person name="Lemaire S.D."/>
            <person name="Lobanov A.V."/>
            <person name="Lohr M."/>
            <person name="Manuell A."/>
            <person name="Meier I."/>
            <person name="Mets L."/>
            <person name="Mittag M."/>
            <person name="Mittelmeier T."/>
            <person name="Moroney J.V."/>
            <person name="Moseley J."/>
            <person name="Napoli C."/>
            <person name="Nedelcu A.M."/>
            <person name="Niyogi K."/>
            <person name="Novoselov S.V."/>
            <person name="Paulsen I.T."/>
            <person name="Pazour G."/>
            <person name="Purton S."/>
            <person name="Ral J.P."/>
            <person name="Riano-Pachon D.M."/>
            <person name="Riekhof W."/>
            <person name="Rymarquis L."/>
            <person name="Schroda M."/>
            <person name="Stern D."/>
            <person name="Umen J."/>
            <person name="Willows R."/>
            <person name="Wilson N."/>
            <person name="Zimmer S.L."/>
            <person name="Allmer J."/>
            <person name="Balk J."/>
            <person name="Bisova K."/>
            <person name="Chen C.J."/>
            <person name="Elias M."/>
            <person name="Gendler K."/>
            <person name="Hauser C."/>
            <person name="Lamb M.R."/>
            <person name="Ledford H."/>
            <person name="Long J.C."/>
            <person name="Minagawa J."/>
            <person name="Page M.D."/>
            <person name="Pan J."/>
            <person name="Pootakham W."/>
            <person name="Roje S."/>
            <person name="Rose A."/>
            <person name="Stahlberg E."/>
            <person name="Terauchi A.M."/>
            <person name="Yang P."/>
            <person name="Ball S."/>
            <person name="Bowler C."/>
            <person name="Dieckmann C.L."/>
            <person name="Gladyshev V.N."/>
            <person name="Green P."/>
            <person name="Jorgensen R."/>
            <person name="Mayfield S."/>
            <person name="Mueller-Roeber B."/>
            <person name="Rajamani S."/>
            <person name="Sayre R.T."/>
            <person name="Brokstein P."/>
            <person name="Dubchak I."/>
            <person name="Goodstein D."/>
            <person name="Hornick L."/>
            <person name="Huang Y.W."/>
            <person name="Jhaveri J."/>
            <person name="Luo Y."/>
            <person name="Martinez D."/>
            <person name="Ngau W.C."/>
            <person name="Otillar B."/>
            <person name="Poliakov A."/>
            <person name="Porter A."/>
            <person name="Szajkowski L."/>
            <person name="Werner G."/>
            <person name="Zhou K."/>
            <person name="Grigoriev I.V."/>
            <person name="Rokhsar D.S."/>
            <person name="Grossman A.R."/>
        </authorList>
    </citation>
    <scope>NUCLEOTIDE SEQUENCE [LARGE SCALE GENOMIC DNA]</scope>
    <source>
        <strain evidence="3">CC-503</strain>
    </source>
</reference>